<evidence type="ECO:0008006" key="5">
    <source>
        <dbReference type="Google" id="ProtNLM"/>
    </source>
</evidence>
<dbReference type="Proteomes" id="UP000664601">
    <property type="component" value="Unassembled WGS sequence"/>
</dbReference>
<evidence type="ECO:0000256" key="1">
    <source>
        <dbReference type="SAM" id="MobiDB-lite"/>
    </source>
</evidence>
<feature type="compositionally biased region" description="Acidic residues" evidence="1">
    <location>
        <begin position="118"/>
        <end position="128"/>
    </location>
</feature>
<evidence type="ECO:0000256" key="2">
    <source>
        <dbReference type="SAM" id="SignalP"/>
    </source>
</evidence>
<evidence type="ECO:0000313" key="4">
    <source>
        <dbReference type="Proteomes" id="UP000664601"/>
    </source>
</evidence>
<keyword evidence="2" id="KW-0732">Signal</keyword>
<accession>A0ABS3LEC4</accession>
<protein>
    <recommendedName>
        <fullName evidence="5">WxL domain-containing protein</fullName>
    </recommendedName>
</protein>
<feature type="signal peptide" evidence="2">
    <location>
        <begin position="1"/>
        <end position="35"/>
    </location>
</feature>
<name>A0ABS3LEC4_9ENTE</name>
<organism evidence="3 4">
    <name type="scientific">Candidatus Enterococcus moelleringii</name>
    <dbReference type="NCBI Taxonomy" id="2815325"/>
    <lineage>
        <taxon>Bacteria</taxon>
        <taxon>Bacillati</taxon>
        <taxon>Bacillota</taxon>
        <taxon>Bacilli</taxon>
        <taxon>Lactobacillales</taxon>
        <taxon>Enterococcaceae</taxon>
        <taxon>Enterococcus</taxon>
    </lineage>
</organism>
<evidence type="ECO:0000313" key="3">
    <source>
        <dbReference type="EMBL" id="MBO1306724.1"/>
    </source>
</evidence>
<gene>
    <name evidence="3" type="ORF">JZO70_11160</name>
</gene>
<dbReference type="EMBL" id="JAFREM010000018">
    <property type="protein sequence ID" value="MBO1306724.1"/>
    <property type="molecule type" value="Genomic_DNA"/>
</dbReference>
<feature type="region of interest" description="Disordered" evidence="1">
    <location>
        <begin position="41"/>
        <end position="153"/>
    </location>
</feature>
<feature type="compositionally biased region" description="Polar residues" evidence="1">
    <location>
        <begin position="41"/>
        <end position="57"/>
    </location>
</feature>
<dbReference type="Pfam" id="PF20585">
    <property type="entry name" value="Pectate_lyase_5"/>
    <property type="match status" value="1"/>
</dbReference>
<dbReference type="RefSeq" id="WP_207673655.1">
    <property type="nucleotide sequence ID" value="NZ_JAFREM010000018.1"/>
</dbReference>
<comment type="caution">
    <text evidence="3">The sequence shown here is derived from an EMBL/GenBank/DDBJ whole genome shotgun (WGS) entry which is preliminary data.</text>
</comment>
<proteinExistence type="predicted"/>
<feature type="compositionally biased region" description="Polar residues" evidence="1">
    <location>
        <begin position="96"/>
        <end position="106"/>
    </location>
</feature>
<keyword evidence="4" id="KW-1185">Reference proteome</keyword>
<feature type="chain" id="PRO_5045486260" description="WxL domain-containing protein" evidence="2">
    <location>
        <begin position="36"/>
        <end position="890"/>
    </location>
</feature>
<reference evidence="3 4" key="1">
    <citation type="submission" date="2021-03" db="EMBL/GenBank/DDBJ databases">
        <title>Enterococcal diversity collection.</title>
        <authorList>
            <person name="Gilmore M.S."/>
            <person name="Schwartzman J."/>
            <person name="Van Tyne D."/>
            <person name="Martin M."/>
            <person name="Earl A.M."/>
            <person name="Manson A.L."/>
            <person name="Straub T."/>
            <person name="Salamzade R."/>
            <person name="Saavedra J."/>
            <person name="Lebreton F."/>
            <person name="Prichula J."/>
            <person name="Schaufler K."/>
            <person name="Gaca A."/>
            <person name="Sgardioli B."/>
            <person name="Wagenaar J."/>
            <person name="Strong T."/>
        </authorList>
    </citation>
    <scope>NUCLEOTIDE SEQUENCE [LARGE SCALE GENOMIC DNA]</scope>
    <source>
        <strain evidence="3 4">669A</strain>
    </source>
</reference>
<dbReference type="InterPro" id="IPR046776">
    <property type="entry name" value="Pectate_lyase_5"/>
</dbReference>
<sequence>MLQKLKKAGNRKLKKGLKILSLMFIASASVAPVFAETVTKSGEVQSNLSSSEELPQSKSDEILENSLDQLNQRDIETEDSTTATVESTDESEATDTSDSIASTAETDQIDELNRGEQSEETSQTEESTEAAIKETTDQAGTKAAVTLDGPTERQLPVDTAALEGADNVAVREVTNESEFQSALGLSRDGKNITVIKIKNDFRLTYSGLGRTMVSNEANRIIVIEGNNYAIEFTGRSYQMTNSVDVVVQNLNIGNGNPWGIFDGYTYSLNDNSVYTFHDIKQAGTQIFEGGRSKVILSGETTLENGVSGNPNYISPFDGQTYNFTYDRAYYNSSNIEAGQIYIKEGSNILVRSGMKGANFAITRNGNFYIEPGEPTTVTLDNNIVSSSNIPNWTIADYSPAAIALNNAAQSAPWPNGEVNYEGQTSNLFYIPKSATVEIINGQSRQSKAAVLDFTGTGARAQIDGTLKITSYGDGSRNKGPGGEFSGGEVPVEFRNRGLLALGEDASFEMNITGATYNSGHALMMRGEGSEIRLGKNASFKIRSDSLDTSRNDGTMIYMEKRSAINIGENAIFDIAKTRNGNDNALMRLISTTLKAENPHSIRLWNNQNLSETSNYNWQPLRNTTITYNGTPISSKSTSSTHLASQEGFNANFNTNAHQRVVFEPPTAAVLTIHHQKYKHGTAEEEPEEEEILVSVNEEMDTDFSRYQKNYPGYTYRGLKSSNPDPLPQYMPPEGIEVELEYTYDGSLKMNYPTTYDFGSHAININGLTLTQPKTLDAQGQPTALTITDDRYTTNLWQLTLAETKPLMVNLSGGGTSSLAGCLYYDDLEISSAARMVESDTFAANTETTKNISDTWSETTGLMLKVPIDQQYAGDYSGELTWTLTAGPSNE</sequence>